<dbReference type="AlphaFoldDB" id="A0A6A5QVP4"/>
<protein>
    <submittedName>
        <fullName evidence="2">Uncharacterized protein</fullName>
    </submittedName>
</protein>
<dbReference type="Proteomes" id="UP000800096">
    <property type="component" value="Unassembled WGS sequence"/>
</dbReference>
<proteinExistence type="predicted"/>
<dbReference type="EMBL" id="ML979133">
    <property type="protein sequence ID" value="KAF1919492.1"/>
    <property type="molecule type" value="Genomic_DNA"/>
</dbReference>
<sequence length="150" mass="16351">MRLLSRTRAAVGSLRNAHAATADGVIGRLAGREGGLRPMTGGAGGGDFGRWTRVRSSDRPQSPRGASGKSAGGAALGEQWRERVLSGAGRAWTRAQGRRQRRGSWERERAWARARVWARVRVWWGGVEGWWRCKGTDGSEVLTTTLVQSI</sequence>
<evidence type="ECO:0000313" key="2">
    <source>
        <dbReference type="EMBL" id="KAF1919492.1"/>
    </source>
</evidence>
<gene>
    <name evidence="2" type="ORF">BDU57DRAFT_143064</name>
</gene>
<evidence type="ECO:0000256" key="1">
    <source>
        <dbReference type="SAM" id="MobiDB-lite"/>
    </source>
</evidence>
<reference evidence="2" key="1">
    <citation type="journal article" date="2020" name="Stud. Mycol.">
        <title>101 Dothideomycetes genomes: a test case for predicting lifestyles and emergence of pathogens.</title>
        <authorList>
            <person name="Haridas S."/>
            <person name="Albert R."/>
            <person name="Binder M."/>
            <person name="Bloem J."/>
            <person name="Labutti K."/>
            <person name="Salamov A."/>
            <person name="Andreopoulos B."/>
            <person name="Baker S."/>
            <person name="Barry K."/>
            <person name="Bills G."/>
            <person name="Bluhm B."/>
            <person name="Cannon C."/>
            <person name="Castanera R."/>
            <person name="Culley D."/>
            <person name="Daum C."/>
            <person name="Ezra D."/>
            <person name="Gonzalez J."/>
            <person name="Henrissat B."/>
            <person name="Kuo A."/>
            <person name="Liang C."/>
            <person name="Lipzen A."/>
            <person name="Lutzoni F."/>
            <person name="Magnuson J."/>
            <person name="Mondo S."/>
            <person name="Nolan M."/>
            <person name="Ohm R."/>
            <person name="Pangilinan J."/>
            <person name="Park H.-J."/>
            <person name="Ramirez L."/>
            <person name="Alfaro M."/>
            <person name="Sun H."/>
            <person name="Tritt A."/>
            <person name="Yoshinaga Y."/>
            <person name="Zwiers L.-H."/>
            <person name="Turgeon B."/>
            <person name="Goodwin S."/>
            <person name="Spatafora J."/>
            <person name="Crous P."/>
            <person name="Grigoriev I."/>
        </authorList>
    </citation>
    <scope>NUCLEOTIDE SEQUENCE</scope>
    <source>
        <strain evidence="2">HMLAC05119</strain>
    </source>
</reference>
<accession>A0A6A5QVP4</accession>
<keyword evidence="3" id="KW-1185">Reference proteome</keyword>
<feature type="region of interest" description="Disordered" evidence="1">
    <location>
        <begin position="31"/>
        <end position="78"/>
    </location>
</feature>
<evidence type="ECO:0000313" key="3">
    <source>
        <dbReference type="Proteomes" id="UP000800096"/>
    </source>
</evidence>
<organism evidence="2 3">
    <name type="scientific">Ampelomyces quisqualis</name>
    <name type="common">Powdery mildew agent</name>
    <dbReference type="NCBI Taxonomy" id="50730"/>
    <lineage>
        <taxon>Eukaryota</taxon>
        <taxon>Fungi</taxon>
        <taxon>Dikarya</taxon>
        <taxon>Ascomycota</taxon>
        <taxon>Pezizomycotina</taxon>
        <taxon>Dothideomycetes</taxon>
        <taxon>Pleosporomycetidae</taxon>
        <taxon>Pleosporales</taxon>
        <taxon>Pleosporineae</taxon>
        <taxon>Phaeosphaeriaceae</taxon>
        <taxon>Ampelomyces</taxon>
    </lineage>
</organism>
<name>A0A6A5QVP4_AMPQU</name>